<feature type="compositionally biased region" description="Basic and acidic residues" evidence="1">
    <location>
        <begin position="121"/>
        <end position="134"/>
    </location>
</feature>
<reference evidence="2" key="1">
    <citation type="journal article" date="2013" name="Nat. Commun.">
        <title>Whole-genome sequencing of Oryza brachyantha reveals mechanisms underlying Oryza genome evolution.</title>
        <authorList>
            <person name="Chen J."/>
            <person name="Huang Q."/>
            <person name="Gao D."/>
            <person name="Wang J."/>
            <person name="Lang Y."/>
            <person name="Liu T."/>
            <person name="Li B."/>
            <person name="Bai Z."/>
            <person name="Luis Goicoechea J."/>
            <person name="Liang C."/>
            <person name="Chen C."/>
            <person name="Zhang W."/>
            <person name="Sun S."/>
            <person name="Liao Y."/>
            <person name="Zhang X."/>
            <person name="Yang L."/>
            <person name="Song C."/>
            <person name="Wang M."/>
            <person name="Shi J."/>
            <person name="Liu G."/>
            <person name="Liu J."/>
            <person name="Zhou H."/>
            <person name="Zhou W."/>
            <person name="Yu Q."/>
            <person name="An N."/>
            <person name="Chen Y."/>
            <person name="Cai Q."/>
            <person name="Wang B."/>
            <person name="Liu B."/>
            <person name="Min J."/>
            <person name="Huang Y."/>
            <person name="Wu H."/>
            <person name="Li Z."/>
            <person name="Zhang Y."/>
            <person name="Yin Y."/>
            <person name="Song W."/>
            <person name="Jiang J."/>
            <person name="Jackson S.A."/>
            <person name="Wing R.A."/>
            <person name="Wang J."/>
            <person name="Chen M."/>
        </authorList>
    </citation>
    <scope>NUCLEOTIDE SEQUENCE [LARGE SCALE GENOMIC DNA]</scope>
    <source>
        <strain evidence="2">cv. IRGC 101232</strain>
    </source>
</reference>
<dbReference type="Proteomes" id="UP000006038">
    <property type="component" value="Chromosome 9"/>
</dbReference>
<accession>J3MW21</accession>
<sequence length="176" mass="19792">MISMPLLCSTSWQDLKMLATEQEIGSIPISSSKNCQVRLLTGNWWRVRFSVFGPNSEGRGNSFAPFGPGENFAARPNKISSRRDGARGKLQPVHAPRPQRSRRRHAGEDSESKTACRKAAKKNDDKNKKKDDNTKQQQQKKKLQEAGKGANAVGKKQDTTKYIGYKYRDRSGRRGQ</sequence>
<dbReference type="Gramene" id="OB09G12000.1">
    <property type="protein sequence ID" value="OB09G12000.1"/>
    <property type="gene ID" value="OB09G12000"/>
</dbReference>
<feature type="compositionally biased region" description="Basic and acidic residues" evidence="1">
    <location>
        <begin position="166"/>
        <end position="176"/>
    </location>
</feature>
<proteinExistence type="predicted"/>
<evidence type="ECO:0000313" key="3">
    <source>
        <dbReference type="Proteomes" id="UP000006038"/>
    </source>
</evidence>
<keyword evidence="3" id="KW-1185">Reference proteome</keyword>
<organism evidence="2">
    <name type="scientific">Oryza brachyantha</name>
    <name type="common">malo sina</name>
    <dbReference type="NCBI Taxonomy" id="4533"/>
    <lineage>
        <taxon>Eukaryota</taxon>
        <taxon>Viridiplantae</taxon>
        <taxon>Streptophyta</taxon>
        <taxon>Embryophyta</taxon>
        <taxon>Tracheophyta</taxon>
        <taxon>Spermatophyta</taxon>
        <taxon>Magnoliopsida</taxon>
        <taxon>Liliopsida</taxon>
        <taxon>Poales</taxon>
        <taxon>Poaceae</taxon>
        <taxon>BOP clade</taxon>
        <taxon>Oryzoideae</taxon>
        <taxon>Oryzeae</taxon>
        <taxon>Oryzinae</taxon>
        <taxon>Oryza</taxon>
    </lineage>
</organism>
<evidence type="ECO:0000256" key="1">
    <source>
        <dbReference type="SAM" id="MobiDB-lite"/>
    </source>
</evidence>
<protein>
    <submittedName>
        <fullName evidence="2">Uncharacterized protein</fullName>
    </submittedName>
</protein>
<dbReference type="HOGENOM" id="CLU_1527522_0_0_1"/>
<dbReference type="EnsemblPlants" id="OB09G12000.1">
    <property type="protein sequence ID" value="OB09G12000.1"/>
    <property type="gene ID" value="OB09G12000"/>
</dbReference>
<dbReference type="AlphaFoldDB" id="J3MW21"/>
<evidence type="ECO:0000313" key="2">
    <source>
        <dbReference type="EnsemblPlants" id="OB09G12000.1"/>
    </source>
</evidence>
<reference evidence="2" key="2">
    <citation type="submission" date="2013-04" db="UniProtKB">
        <authorList>
            <consortium name="EnsemblPlants"/>
        </authorList>
    </citation>
    <scope>IDENTIFICATION</scope>
</reference>
<name>J3MW21_ORYBR</name>
<feature type="region of interest" description="Disordered" evidence="1">
    <location>
        <begin position="56"/>
        <end position="176"/>
    </location>
</feature>